<dbReference type="InterPro" id="IPR010065">
    <property type="entry name" value="AA_ABC_transptr_permease_3TM"/>
</dbReference>
<feature type="transmembrane region" description="Helical" evidence="9">
    <location>
        <begin position="161"/>
        <end position="182"/>
    </location>
</feature>
<keyword evidence="13" id="KW-1185">Reference proteome</keyword>
<evidence type="ECO:0000256" key="5">
    <source>
        <dbReference type="ARBA" id="ARBA00022692"/>
    </source>
</evidence>
<evidence type="ECO:0000259" key="11">
    <source>
        <dbReference type="PROSITE" id="PS50928"/>
    </source>
</evidence>
<evidence type="ECO:0000256" key="3">
    <source>
        <dbReference type="ARBA" id="ARBA00022448"/>
    </source>
</evidence>
<dbReference type="InterPro" id="IPR035906">
    <property type="entry name" value="MetI-like_sf"/>
</dbReference>
<protein>
    <submittedName>
        <fullName evidence="12">Amino acid ABC transporter permease</fullName>
    </submittedName>
</protein>
<name>A0A9X1WFP8_9CORY</name>
<evidence type="ECO:0000256" key="7">
    <source>
        <dbReference type="ARBA" id="ARBA00022989"/>
    </source>
</evidence>
<dbReference type="NCBIfam" id="TIGR01726">
    <property type="entry name" value="HEQRo_perm_3TM"/>
    <property type="match status" value="1"/>
</dbReference>
<dbReference type="CDD" id="cd06261">
    <property type="entry name" value="TM_PBP2"/>
    <property type="match status" value="1"/>
</dbReference>
<dbReference type="Gene3D" id="1.10.3720.10">
    <property type="entry name" value="MetI-like"/>
    <property type="match status" value="1"/>
</dbReference>
<dbReference type="GO" id="GO:0006865">
    <property type="term" value="P:amino acid transport"/>
    <property type="evidence" value="ECO:0007669"/>
    <property type="project" value="UniProtKB-KW"/>
</dbReference>
<proteinExistence type="inferred from homology"/>
<accession>A0A9X1WFP8</accession>
<reference evidence="12" key="1">
    <citation type="submission" date="2022-04" db="EMBL/GenBank/DDBJ databases">
        <title>Corynebacterium kalidii LD5P10.</title>
        <authorList>
            <person name="Sun J.Q."/>
        </authorList>
    </citation>
    <scope>NUCLEOTIDE SEQUENCE</scope>
    <source>
        <strain evidence="12">LD5P10</strain>
    </source>
</reference>
<keyword evidence="3 9" id="KW-0813">Transport</keyword>
<evidence type="ECO:0000313" key="13">
    <source>
        <dbReference type="Proteomes" id="UP001139207"/>
    </source>
</evidence>
<evidence type="ECO:0000256" key="2">
    <source>
        <dbReference type="ARBA" id="ARBA00010072"/>
    </source>
</evidence>
<dbReference type="AlphaFoldDB" id="A0A9X1WFP8"/>
<keyword evidence="5 9" id="KW-0812">Transmembrane</keyword>
<dbReference type="InterPro" id="IPR043429">
    <property type="entry name" value="ArtM/GltK/GlnP/TcyL/YhdX-like"/>
</dbReference>
<keyword evidence="8 9" id="KW-0472">Membrane</keyword>
<dbReference type="GO" id="GO:0022857">
    <property type="term" value="F:transmembrane transporter activity"/>
    <property type="evidence" value="ECO:0007669"/>
    <property type="project" value="InterPro"/>
</dbReference>
<evidence type="ECO:0000256" key="4">
    <source>
        <dbReference type="ARBA" id="ARBA00022475"/>
    </source>
</evidence>
<feature type="transmembrane region" description="Helical" evidence="9">
    <location>
        <begin position="101"/>
        <end position="120"/>
    </location>
</feature>
<feature type="region of interest" description="Disordered" evidence="10">
    <location>
        <begin position="252"/>
        <end position="284"/>
    </location>
</feature>
<comment type="subcellular location">
    <subcellularLocation>
        <location evidence="1 9">Cell membrane</location>
        <topology evidence="1 9">Multi-pass membrane protein</topology>
    </subcellularLocation>
</comment>
<gene>
    <name evidence="12" type="ORF">MUN33_00935</name>
</gene>
<dbReference type="PANTHER" id="PTHR30614:SF20">
    <property type="entry name" value="GLUTAMINE TRANSPORT SYSTEM PERMEASE PROTEIN GLNP"/>
    <property type="match status" value="1"/>
</dbReference>
<dbReference type="PANTHER" id="PTHR30614">
    <property type="entry name" value="MEMBRANE COMPONENT OF AMINO ACID ABC TRANSPORTER"/>
    <property type="match status" value="1"/>
</dbReference>
<comment type="similarity">
    <text evidence="2">Belongs to the binding-protein-dependent transport system permease family. HisMQ subfamily.</text>
</comment>
<feature type="transmembrane region" description="Helical" evidence="9">
    <location>
        <begin position="202"/>
        <end position="226"/>
    </location>
</feature>
<feature type="domain" description="ABC transmembrane type-1" evidence="11">
    <location>
        <begin position="29"/>
        <end position="223"/>
    </location>
</feature>
<feature type="compositionally biased region" description="Basic and acidic residues" evidence="10">
    <location>
        <begin position="273"/>
        <end position="284"/>
    </location>
</feature>
<dbReference type="EMBL" id="JALIEA010000006">
    <property type="protein sequence ID" value="MCJ7857288.1"/>
    <property type="molecule type" value="Genomic_DNA"/>
</dbReference>
<evidence type="ECO:0000256" key="9">
    <source>
        <dbReference type="RuleBase" id="RU363032"/>
    </source>
</evidence>
<evidence type="ECO:0000256" key="6">
    <source>
        <dbReference type="ARBA" id="ARBA00022970"/>
    </source>
</evidence>
<dbReference type="SUPFAM" id="SSF161098">
    <property type="entry name" value="MetI-like"/>
    <property type="match status" value="1"/>
</dbReference>
<evidence type="ECO:0000256" key="8">
    <source>
        <dbReference type="ARBA" id="ARBA00023136"/>
    </source>
</evidence>
<dbReference type="GO" id="GO:0043190">
    <property type="term" value="C:ATP-binding cassette (ABC) transporter complex"/>
    <property type="evidence" value="ECO:0007669"/>
    <property type="project" value="InterPro"/>
</dbReference>
<dbReference type="RefSeq" id="WP_244803034.1">
    <property type="nucleotide sequence ID" value="NZ_JALIEA010000006.1"/>
</dbReference>
<feature type="transmembrane region" description="Helical" evidence="9">
    <location>
        <begin position="33"/>
        <end position="55"/>
    </location>
</feature>
<organism evidence="12 13">
    <name type="scientific">Corynebacterium kalidii</name>
    <dbReference type="NCBI Taxonomy" id="2931982"/>
    <lineage>
        <taxon>Bacteria</taxon>
        <taxon>Bacillati</taxon>
        <taxon>Actinomycetota</taxon>
        <taxon>Actinomycetes</taxon>
        <taxon>Mycobacteriales</taxon>
        <taxon>Corynebacteriaceae</taxon>
        <taxon>Corynebacterium</taxon>
    </lineage>
</organism>
<evidence type="ECO:0000313" key="12">
    <source>
        <dbReference type="EMBL" id="MCJ7857288.1"/>
    </source>
</evidence>
<keyword evidence="6" id="KW-0029">Amino-acid transport</keyword>
<keyword evidence="7 9" id="KW-1133">Transmembrane helix</keyword>
<dbReference type="InterPro" id="IPR000515">
    <property type="entry name" value="MetI-like"/>
</dbReference>
<evidence type="ECO:0000256" key="1">
    <source>
        <dbReference type="ARBA" id="ARBA00004651"/>
    </source>
</evidence>
<sequence length="284" mass="30751">MDWLENLRSTFLDFGAMGEVLPHMIGTGLKNTLILAVIATVIGIVLGMILAVMGISRSRWLRYPARIYTDIFRGLPEVVTILLIGQGFARISQEIFGATPYPLGILALSLIAGAYIGEIFRSGIQSVDKSQLEACRALGMSRSSGMRLVVIPQGIRRVLPALVNQFISVIKASSLVYFLGLLTSERELFRVGQDAAVLTGNLSPLLLAGIFYLVITVPLTHLVNYFDDRLRSSRRRPSAPVSGLEEVAAVNAVSAAPMPTSGGDGTEGTARTTRTDRTDRTDNE</sequence>
<dbReference type="PROSITE" id="PS50928">
    <property type="entry name" value="ABC_TM1"/>
    <property type="match status" value="1"/>
</dbReference>
<dbReference type="Proteomes" id="UP001139207">
    <property type="component" value="Unassembled WGS sequence"/>
</dbReference>
<keyword evidence="4" id="KW-1003">Cell membrane</keyword>
<dbReference type="Pfam" id="PF00528">
    <property type="entry name" value="BPD_transp_1"/>
    <property type="match status" value="1"/>
</dbReference>
<evidence type="ECO:0000256" key="10">
    <source>
        <dbReference type="SAM" id="MobiDB-lite"/>
    </source>
</evidence>
<comment type="caution">
    <text evidence="12">The sequence shown here is derived from an EMBL/GenBank/DDBJ whole genome shotgun (WGS) entry which is preliminary data.</text>
</comment>